<proteinExistence type="predicted"/>
<evidence type="ECO:0000256" key="1">
    <source>
        <dbReference type="SAM" id="MobiDB-lite"/>
    </source>
</evidence>
<dbReference type="PANTHER" id="PTHR31902">
    <property type="entry name" value="ACTIN PATCHES DISTAL PROTEIN 1"/>
    <property type="match status" value="1"/>
</dbReference>
<evidence type="ECO:0000313" key="2">
    <source>
        <dbReference type="EMBL" id="KAK9827965.1"/>
    </source>
</evidence>
<dbReference type="SUPFAM" id="SSF52833">
    <property type="entry name" value="Thioredoxin-like"/>
    <property type="match status" value="1"/>
</dbReference>
<comment type="caution">
    <text evidence="2">The sequence shown here is derived from an EMBL/GenBank/DDBJ whole genome shotgun (WGS) entry which is preliminary data.</text>
</comment>
<reference evidence="2 3" key="1">
    <citation type="journal article" date="2024" name="Nat. Commun.">
        <title>Phylogenomics reveals the evolutionary origins of lichenization in chlorophyte algae.</title>
        <authorList>
            <person name="Puginier C."/>
            <person name="Libourel C."/>
            <person name="Otte J."/>
            <person name="Skaloud P."/>
            <person name="Haon M."/>
            <person name="Grisel S."/>
            <person name="Petersen M."/>
            <person name="Berrin J.G."/>
            <person name="Delaux P.M."/>
            <person name="Dal Grande F."/>
            <person name="Keller J."/>
        </authorList>
    </citation>
    <scope>NUCLEOTIDE SEQUENCE [LARGE SCALE GENOMIC DNA]</scope>
    <source>
        <strain evidence="2 3">SAG 245.80</strain>
    </source>
</reference>
<gene>
    <name evidence="2" type="ORF">WJX81_002585</name>
</gene>
<feature type="compositionally biased region" description="Acidic residues" evidence="1">
    <location>
        <begin position="353"/>
        <end position="378"/>
    </location>
</feature>
<accession>A0AAW1R372</accession>
<dbReference type="Gene3D" id="3.40.30.10">
    <property type="entry name" value="Glutaredoxin"/>
    <property type="match status" value="1"/>
</dbReference>
<feature type="compositionally biased region" description="Acidic residues" evidence="1">
    <location>
        <begin position="300"/>
        <end position="311"/>
    </location>
</feature>
<dbReference type="InterPro" id="IPR009737">
    <property type="entry name" value="Aim32/Apd1-like"/>
</dbReference>
<evidence type="ECO:0000313" key="3">
    <source>
        <dbReference type="Proteomes" id="UP001445335"/>
    </source>
</evidence>
<dbReference type="Proteomes" id="UP001445335">
    <property type="component" value="Unassembled WGS sequence"/>
</dbReference>
<sequence>MARTGLPAALLRVASTAARCSCAAVRELSPAAPGTVTPYNHHVFIRSAPPEDLAPPETSGRDGLWWPSVVEKLPVFARAFLGVARHRAYIEGTVKVTAFEALGSRGLPRLRPDECDLMLFPDGVEYRGLPVVAISDIVAAHVTEPTEEHPDFEPPELPPGAGQMQDHISGLCLFVCCHGSRDGRCGSLGEALARRLEAAAREAGLLGDPVRVFRCSHIGGHKYAANVCVYGPASPCDGDWFGGVRAADAPAFLQALLRTPIGSEGVPADPLLARHWRGRMGLSKDDQMRLAAGEALNAESSEEEEELSAEDDLSKGEEVRFSGPWSREGGEPEDGVWDRPSFARLFDAGASSSEEEGDDEDEQESSSDFDDDDWGSDEDSSKGSSSESDSEDPDAGPPLR</sequence>
<dbReference type="PANTHER" id="PTHR31902:SF14">
    <property type="entry name" value="ACTIN PATCHES DISTAL PROTEIN 1"/>
    <property type="match status" value="1"/>
</dbReference>
<dbReference type="Pfam" id="PF06999">
    <property type="entry name" value="Suc_Fer-like"/>
    <property type="match status" value="1"/>
</dbReference>
<keyword evidence="3" id="KW-1185">Reference proteome</keyword>
<dbReference type="AlphaFoldDB" id="A0AAW1R372"/>
<feature type="region of interest" description="Disordered" evidence="1">
    <location>
        <begin position="295"/>
        <end position="400"/>
    </location>
</feature>
<name>A0AAW1R372_9CHLO</name>
<dbReference type="EMBL" id="JALJOU010000054">
    <property type="protein sequence ID" value="KAK9827965.1"/>
    <property type="molecule type" value="Genomic_DNA"/>
</dbReference>
<organism evidence="2 3">
    <name type="scientific">Elliptochloris bilobata</name>
    <dbReference type="NCBI Taxonomy" id="381761"/>
    <lineage>
        <taxon>Eukaryota</taxon>
        <taxon>Viridiplantae</taxon>
        <taxon>Chlorophyta</taxon>
        <taxon>core chlorophytes</taxon>
        <taxon>Trebouxiophyceae</taxon>
        <taxon>Trebouxiophyceae incertae sedis</taxon>
        <taxon>Elliptochloris clade</taxon>
        <taxon>Elliptochloris</taxon>
    </lineage>
</organism>
<protein>
    <submittedName>
        <fullName evidence="2">Uncharacterized protein</fullName>
    </submittedName>
</protein>
<dbReference type="InterPro" id="IPR036249">
    <property type="entry name" value="Thioredoxin-like_sf"/>
</dbReference>